<organism evidence="10 11">
    <name type="scientific">Hebeloma cylindrosporum</name>
    <dbReference type="NCBI Taxonomy" id="76867"/>
    <lineage>
        <taxon>Eukaryota</taxon>
        <taxon>Fungi</taxon>
        <taxon>Dikarya</taxon>
        <taxon>Basidiomycota</taxon>
        <taxon>Agaricomycotina</taxon>
        <taxon>Agaricomycetes</taxon>
        <taxon>Agaricomycetidae</taxon>
        <taxon>Agaricales</taxon>
        <taxon>Agaricineae</taxon>
        <taxon>Hymenogastraceae</taxon>
        <taxon>Hebeloma</taxon>
    </lineage>
</organism>
<dbReference type="OrthoDB" id="1470350at2759"/>
<dbReference type="InterPro" id="IPR001128">
    <property type="entry name" value="Cyt_P450"/>
</dbReference>
<sequence>MLATQFDNFEKGSLFRSQMNSLLGTGVFNADGEMWKFHRSMTRPFFTRERISDFDIYDRNCDISLTQAKHRLAEGHSIDFQDLVSRFTLDSATEFLFGKSVASLSAGIPYSPSSGKENASSFTEHASNIFVTAFQEGQILAMNRMGFGTEWPLAEFWKDNIAPLRKVMDGFTGPVLAAALEKQEQDLKQEKDTVNDEDLTLLAHLVKHTQDPKILKDELVNLLVAGRDTTMCLLTYSFYMLAEHPDVEKRLREEIFEKVGPTGRPTYDQMRDMKFMRAFLNEVLRLFPPVPADARTNNKAVVLPTTPTQPKPIYIPAWTTLVYSVLNKHRRTDLWGPDAMKFDPDRFLDERLQRYLIPNPDIFCPFNAGPRICLGQQFAYHEATFYLVRLLQQFAGFSLDSSANAKPPAEWATSEGRKAIEKIHPCSHLTMYVKDGLWVRMKELDAMGI</sequence>
<reference evidence="10 11" key="1">
    <citation type="submission" date="2014-04" db="EMBL/GenBank/DDBJ databases">
        <authorList>
            <consortium name="DOE Joint Genome Institute"/>
            <person name="Kuo A."/>
            <person name="Gay G."/>
            <person name="Dore J."/>
            <person name="Kohler A."/>
            <person name="Nagy L.G."/>
            <person name="Floudas D."/>
            <person name="Copeland A."/>
            <person name="Barry K.W."/>
            <person name="Cichocki N."/>
            <person name="Veneault-Fourrey C."/>
            <person name="LaButti K."/>
            <person name="Lindquist E.A."/>
            <person name="Lipzen A."/>
            <person name="Lundell T."/>
            <person name="Morin E."/>
            <person name="Murat C."/>
            <person name="Sun H."/>
            <person name="Tunlid A."/>
            <person name="Henrissat B."/>
            <person name="Grigoriev I.V."/>
            <person name="Hibbett D.S."/>
            <person name="Martin F."/>
            <person name="Nordberg H.P."/>
            <person name="Cantor M.N."/>
            <person name="Hua S.X."/>
        </authorList>
    </citation>
    <scope>NUCLEOTIDE SEQUENCE [LARGE SCALE GENOMIC DNA]</scope>
    <source>
        <strain evidence="11">h7</strain>
    </source>
</reference>
<dbReference type="PRINTS" id="PR00463">
    <property type="entry name" value="EP450I"/>
</dbReference>
<dbReference type="InterPro" id="IPR002401">
    <property type="entry name" value="Cyt_P450_E_grp-I"/>
</dbReference>
<dbReference type="InterPro" id="IPR017972">
    <property type="entry name" value="Cyt_P450_CS"/>
</dbReference>
<evidence type="ECO:0000256" key="4">
    <source>
        <dbReference type="ARBA" id="ARBA00022723"/>
    </source>
</evidence>
<accession>A0A0C2YNU4</accession>
<reference evidence="11" key="2">
    <citation type="submission" date="2015-01" db="EMBL/GenBank/DDBJ databases">
        <title>Evolutionary Origins and Diversification of the Mycorrhizal Mutualists.</title>
        <authorList>
            <consortium name="DOE Joint Genome Institute"/>
            <consortium name="Mycorrhizal Genomics Consortium"/>
            <person name="Kohler A."/>
            <person name="Kuo A."/>
            <person name="Nagy L.G."/>
            <person name="Floudas D."/>
            <person name="Copeland A."/>
            <person name="Barry K.W."/>
            <person name="Cichocki N."/>
            <person name="Veneault-Fourrey C."/>
            <person name="LaButti K."/>
            <person name="Lindquist E.A."/>
            <person name="Lipzen A."/>
            <person name="Lundell T."/>
            <person name="Morin E."/>
            <person name="Murat C."/>
            <person name="Riley R."/>
            <person name="Ohm R."/>
            <person name="Sun H."/>
            <person name="Tunlid A."/>
            <person name="Henrissat B."/>
            <person name="Grigoriev I.V."/>
            <person name="Hibbett D.S."/>
            <person name="Martin F."/>
        </authorList>
    </citation>
    <scope>NUCLEOTIDE SEQUENCE [LARGE SCALE GENOMIC DNA]</scope>
    <source>
        <strain evidence="11">h7</strain>
    </source>
</reference>
<evidence type="ECO:0000256" key="9">
    <source>
        <dbReference type="RuleBase" id="RU000461"/>
    </source>
</evidence>
<dbReference type="GO" id="GO:0016705">
    <property type="term" value="F:oxidoreductase activity, acting on paired donors, with incorporation or reduction of molecular oxygen"/>
    <property type="evidence" value="ECO:0007669"/>
    <property type="project" value="InterPro"/>
</dbReference>
<evidence type="ECO:0000256" key="3">
    <source>
        <dbReference type="ARBA" id="ARBA00022617"/>
    </source>
</evidence>
<dbReference type="Gene3D" id="1.10.630.10">
    <property type="entry name" value="Cytochrome P450"/>
    <property type="match status" value="1"/>
</dbReference>
<dbReference type="PANTHER" id="PTHR24287">
    <property type="entry name" value="P450, PUTATIVE (EUROFUNG)-RELATED"/>
    <property type="match status" value="1"/>
</dbReference>
<comment type="cofactor">
    <cofactor evidence="1 8">
        <name>heme</name>
        <dbReference type="ChEBI" id="CHEBI:30413"/>
    </cofactor>
</comment>
<dbReference type="GO" id="GO:0004497">
    <property type="term" value="F:monooxygenase activity"/>
    <property type="evidence" value="ECO:0007669"/>
    <property type="project" value="UniProtKB-KW"/>
</dbReference>
<dbReference type="SUPFAM" id="SSF48264">
    <property type="entry name" value="Cytochrome P450"/>
    <property type="match status" value="1"/>
</dbReference>
<dbReference type="AlphaFoldDB" id="A0A0C2YNU4"/>
<evidence type="ECO:0000256" key="6">
    <source>
        <dbReference type="ARBA" id="ARBA00023004"/>
    </source>
</evidence>
<gene>
    <name evidence="10" type="ORF">M413DRAFT_121806</name>
</gene>
<keyword evidence="7 9" id="KW-0503">Monooxygenase</keyword>
<dbReference type="GO" id="GO:0005506">
    <property type="term" value="F:iron ion binding"/>
    <property type="evidence" value="ECO:0007669"/>
    <property type="project" value="InterPro"/>
</dbReference>
<protein>
    <recommendedName>
        <fullName evidence="12">Cytochrome P450</fullName>
    </recommendedName>
</protein>
<keyword evidence="4 8" id="KW-0479">Metal-binding</keyword>
<keyword evidence="6 8" id="KW-0408">Iron</keyword>
<comment type="similarity">
    <text evidence="2 9">Belongs to the cytochrome P450 family.</text>
</comment>
<dbReference type="Pfam" id="PF00067">
    <property type="entry name" value="p450"/>
    <property type="match status" value="1"/>
</dbReference>
<dbReference type="HOGENOM" id="CLU_001570_27_0_1"/>
<dbReference type="Proteomes" id="UP000053424">
    <property type="component" value="Unassembled WGS sequence"/>
</dbReference>
<dbReference type="PROSITE" id="PS00086">
    <property type="entry name" value="CYTOCHROME_P450"/>
    <property type="match status" value="1"/>
</dbReference>
<keyword evidence="5 9" id="KW-0560">Oxidoreductase</keyword>
<evidence type="ECO:0008006" key="12">
    <source>
        <dbReference type="Google" id="ProtNLM"/>
    </source>
</evidence>
<keyword evidence="3 8" id="KW-0349">Heme</keyword>
<evidence type="ECO:0000256" key="1">
    <source>
        <dbReference type="ARBA" id="ARBA00001971"/>
    </source>
</evidence>
<dbReference type="STRING" id="686832.A0A0C2YNU4"/>
<dbReference type="PANTHER" id="PTHR24287:SF1">
    <property type="entry name" value="P450, PUTATIVE (EUROFUNG)-RELATED"/>
    <property type="match status" value="1"/>
</dbReference>
<evidence type="ECO:0000313" key="10">
    <source>
        <dbReference type="EMBL" id="KIM42692.1"/>
    </source>
</evidence>
<evidence type="ECO:0000256" key="5">
    <source>
        <dbReference type="ARBA" id="ARBA00023002"/>
    </source>
</evidence>
<evidence type="ECO:0000256" key="2">
    <source>
        <dbReference type="ARBA" id="ARBA00010617"/>
    </source>
</evidence>
<evidence type="ECO:0000256" key="8">
    <source>
        <dbReference type="PIRSR" id="PIRSR602401-1"/>
    </source>
</evidence>
<proteinExistence type="inferred from homology"/>
<dbReference type="GO" id="GO:0020037">
    <property type="term" value="F:heme binding"/>
    <property type="evidence" value="ECO:0007669"/>
    <property type="project" value="InterPro"/>
</dbReference>
<dbReference type="PRINTS" id="PR00385">
    <property type="entry name" value="P450"/>
</dbReference>
<dbReference type="EMBL" id="KN831777">
    <property type="protein sequence ID" value="KIM42692.1"/>
    <property type="molecule type" value="Genomic_DNA"/>
</dbReference>
<keyword evidence="11" id="KW-1185">Reference proteome</keyword>
<name>A0A0C2YNU4_HEBCY</name>
<feature type="binding site" description="axial binding residue" evidence="8">
    <location>
        <position position="373"/>
    </location>
    <ligand>
        <name>heme</name>
        <dbReference type="ChEBI" id="CHEBI:30413"/>
    </ligand>
    <ligandPart>
        <name>Fe</name>
        <dbReference type="ChEBI" id="CHEBI:18248"/>
    </ligandPart>
</feature>
<dbReference type="InterPro" id="IPR036396">
    <property type="entry name" value="Cyt_P450_sf"/>
</dbReference>
<evidence type="ECO:0000313" key="11">
    <source>
        <dbReference type="Proteomes" id="UP000053424"/>
    </source>
</evidence>
<dbReference type="InterPro" id="IPR047146">
    <property type="entry name" value="Cyt_P450_E_CYP52_fungi"/>
</dbReference>
<evidence type="ECO:0000256" key="7">
    <source>
        <dbReference type="ARBA" id="ARBA00023033"/>
    </source>
</evidence>